<evidence type="ECO:0000313" key="1">
    <source>
        <dbReference type="EMBL" id="KAF2713206.1"/>
    </source>
</evidence>
<sequence length="191" mass="21275">MPTKVNRGGGKLFENVLWYTKVLSEFVLHVTPGPPHMYVVLSTQYHMGGGKVPIRTIMDEGVAQRYLCTINHRTYSYVHTFVRVGLSYANSKLGIGSVRPMQIIRTCRNNVWNARRDEKLPTLGVNGFMTHPTSSSTALQTGIGTNTASPATSGAISDLKDTSTLHIAKVEKHLSRSDFWNLARECHNMEK</sequence>
<name>A0A6G1KJX8_9PLEO</name>
<organism evidence="1 2">
    <name type="scientific">Pleomassaria siparia CBS 279.74</name>
    <dbReference type="NCBI Taxonomy" id="1314801"/>
    <lineage>
        <taxon>Eukaryota</taxon>
        <taxon>Fungi</taxon>
        <taxon>Dikarya</taxon>
        <taxon>Ascomycota</taxon>
        <taxon>Pezizomycotina</taxon>
        <taxon>Dothideomycetes</taxon>
        <taxon>Pleosporomycetidae</taxon>
        <taxon>Pleosporales</taxon>
        <taxon>Pleomassariaceae</taxon>
        <taxon>Pleomassaria</taxon>
    </lineage>
</organism>
<dbReference type="EMBL" id="MU005765">
    <property type="protein sequence ID" value="KAF2713206.1"/>
    <property type="molecule type" value="Genomic_DNA"/>
</dbReference>
<keyword evidence="2" id="KW-1185">Reference proteome</keyword>
<proteinExistence type="predicted"/>
<protein>
    <submittedName>
        <fullName evidence="1">Uncharacterized protein</fullName>
    </submittedName>
</protein>
<dbReference type="AlphaFoldDB" id="A0A6G1KJX8"/>
<evidence type="ECO:0000313" key="2">
    <source>
        <dbReference type="Proteomes" id="UP000799428"/>
    </source>
</evidence>
<dbReference type="Proteomes" id="UP000799428">
    <property type="component" value="Unassembled WGS sequence"/>
</dbReference>
<reference evidence="1" key="1">
    <citation type="journal article" date="2020" name="Stud. Mycol.">
        <title>101 Dothideomycetes genomes: a test case for predicting lifestyles and emergence of pathogens.</title>
        <authorList>
            <person name="Haridas S."/>
            <person name="Albert R."/>
            <person name="Binder M."/>
            <person name="Bloem J."/>
            <person name="Labutti K."/>
            <person name="Salamov A."/>
            <person name="Andreopoulos B."/>
            <person name="Baker S."/>
            <person name="Barry K."/>
            <person name="Bills G."/>
            <person name="Bluhm B."/>
            <person name="Cannon C."/>
            <person name="Castanera R."/>
            <person name="Culley D."/>
            <person name="Daum C."/>
            <person name="Ezra D."/>
            <person name="Gonzalez J."/>
            <person name="Henrissat B."/>
            <person name="Kuo A."/>
            <person name="Liang C."/>
            <person name="Lipzen A."/>
            <person name="Lutzoni F."/>
            <person name="Magnuson J."/>
            <person name="Mondo S."/>
            <person name="Nolan M."/>
            <person name="Ohm R."/>
            <person name="Pangilinan J."/>
            <person name="Park H.-J."/>
            <person name="Ramirez L."/>
            <person name="Alfaro M."/>
            <person name="Sun H."/>
            <person name="Tritt A."/>
            <person name="Yoshinaga Y."/>
            <person name="Zwiers L.-H."/>
            <person name="Turgeon B."/>
            <person name="Goodwin S."/>
            <person name="Spatafora J."/>
            <person name="Crous P."/>
            <person name="Grigoriev I."/>
        </authorList>
    </citation>
    <scope>NUCLEOTIDE SEQUENCE</scope>
    <source>
        <strain evidence="1">CBS 279.74</strain>
    </source>
</reference>
<accession>A0A6G1KJX8</accession>
<gene>
    <name evidence="1" type="ORF">K504DRAFT_449939</name>
</gene>